<sequence>MVVMCGAVPAMVRSVSLYSTCSSGNITVIGRNVKASARDQDNAPYQKLTTQSDDFSRKLYIFAEKSQRFICFNKRWKPIALPKKQRDAMCQFYETYNGPYLRYRSAVDPTKYLGFNKYGRPIKGQRARPECYNFMKYNPSFSINDHNDWMTGNTRVRELHKPPHPHPHPEHAHKEPLRVKKTKKSPRRQNLNSNFESKQDLDVSDPPQRDMSRPLDLFEKNPDEFLRPPQFLEPEFSLKKKKLLLERDVITYQRNSELEMARQSRKNHLQEPHRHRHTSRGKGKSGDTRTRRHRLPASKY</sequence>
<organism evidence="3 4">
    <name type="scientific">Cotesia congregata</name>
    <name type="common">Parasitoid wasp</name>
    <name type="synonym">Apanteles congregatus</name>
    <dbReference type="NCBI Taxonomy" id="51543"/>
    <lineage>
        <taxon>Eukaryota</taxon>
        <taxon>Metazoa</taxon>
        <taxon>Ecdysozoa</taxon>
        <taxon>Arthropoda</taxon>
        <taxon>Hexapoda</taxon>
        <taxon>Insecta</taxon>
        <taxon>Pterygota</taxon>
        <taxon>Neoptera</taxon>
        <taxon>Endopterygota</taxon>
        <taxon>Hymenoptera</taxon>
        <taxon>Apocrita</taxon>
        <taxon>Ichneumonoidea</taxon>
        <taxon>Braconidae</taxon>
        <taxon>Microgastrinae</taxon>
        <taxon>Cotesia</taxon>
    </lineage>
</organism>
<name>A0A8J2EG95_COTCN</name>
<gene>
    <name evidence="3" type="ORF">HICCMSTLAB_LOCUS1008</name>
</gene>
<dbReference type="EMBL" id="CAJNRD030001114">
    <property type="protein sequence ID" value="CAG5074300.1"/>
    <property type="molecule type" value="Genomic_DNA"/>
</dbReference>
<dbReference type="GO" id="GO:0008083">
    <property type="term" value="F:growth factor activity"/>
    <property type="evidence" value="ECO:0007669"/>
    <property type="project" value="InterPro"/>
</dbReference>
<feature type="compositionally biased region" description="Basic and acidic residues" evidence="2">
    <location>
        <begin position="156"/>
        <end position="178"/>
    </location>
</feature>
<dbReference type="CDD" id="cd23307">
    <property type="entry name" value="beta-trefoil_FGF8-like"/>
    <property type="match status" value="1"/>
</dbReference>
<feature type="region of interest" description="Disordered" evidence="2">
    <location>
        <begin position="156"/>
        <end position="228"/>
    </location>
</feature>
<comment type="similarity">
    <text evidence="1">Belongs to the heparin-binding growth factors family.</text>
</comment>
<evidence type="ECO:0000256" key="2">
    <source>
        <dbReference type="SAM" id="MobiDB-lite"/>
    </source>
</evidence>
<evidence type="ECO:0000313" key="3">
    <source>
        <dbReference type="EMBL" id="CAG5074300.1"/>
    </source>
</evidence>
<dbReference type="AlphaFoldDB" id="A0A8J2EG95"/>
<evidence type="ECO:0000256" key="1">
    <source>
        <dbReference type="ARBA" id="ARBA00007936"/>
    </source>
</evidence>
<dbReference type="InterPro" id="IPR008996">
    <property type="entry name" value="IL1/FGF"/>
</dbReference>
<reference evidence="3" key="1">
    <citation type="submission" date="2021-04" db="EMBL/GenBank/DDBJ databases">
        <authorList>
            <person name="Chebbi M.A.C M."/>
        </authorList>
    </citation>
    <scope>NUCLEOTIDE SEQUENCE</scope>
</reference>
<dbReference type="Proteomes" id="UP000786811">
    <property type="component" value="Unassembled WGS sequence"/>
</dbReference>
<comment type="caution">
    <text evidence="3">The sequence shown here is derived from an EMBL/GenBank/DDBJ whole genome shotgun (WGS) entry which is preliminary data.</text>
</comment>
<proteinExistence type="inferred from homology"/>
<feature type="compositionally biased region" description="Basic and acidic residues" evidence="2">
    <location>
        <begin position="197"/>
        <end position="226"/>
    </location>
</feature>
<dbReference type="OrthoDB" id="5988014at2759"/>
<accession>A0A8J2EG95</accession>
<feature type="compositionally biased region" description="Basic and acidic residues" evidence="2">
    <location>
        <begin position="256"/>
        <end position="272"/>
    </location>
</feature>
<dbReference type="InterPro" id="IPR002209">
    <property type="entry name" value="Fibroblast_GF_fam"/>
</dbReference>
<dbReference type="SUPFAM" id="SSF50353">
    <property type="entry name" value="Cytokine"/>
    <property type="match status" value="1"/>
</dbReference>
<dbReference type="SMART" id="SM00442">
    <property type="entry name" value="FGF"/>
    <property type="match status" value="1"/>
</dbReference>
<dbReference type="Pfam" id="PF00167">
    <property type="entry name" value="FGF"/>
    <property type="match status" value="1"/>
</dbReference>
<feature type="compositionally biased region" description="Basic residues" evidence="2">
    <location>
        <begin position="290"/>
        <end position="300"/>
    </location>
</feature>
<evidence type="ECO:0000313" key="4">
    <source>
        <dbReference type="Proteomes" id="UP000786811"/>
    </source>
</evidence>
<feature type="compositionally biased region" description="Basic residues" evidence="2">
    <location>
        <begin position="273"/>
        <end position="283"/>
    </location>
</feature>
<protein>
    <submittedName>
        <fullName evidence="3">Similar to FGF17: Fibroblast growth factor 17 (Homo sapiens)</fullName>
    </submittedName>
</protein>
<dbReference type="Gene3D" id="2.80.10.50">
    <property type="match status" value="1"/>
</dbReference>
<keyword evidence="4" id="KW-1185">Reference proteome</keyword>
<feature type="region of interest" description="Disordered" evidence="2">
    <location>
        <begin position="256"/>
        <end position="300"/>
    </location>
</feature>